<evidence type="ECO:0000256" key="1">
    <source>
        <dbReference type="SAM" id="Phobius"/>
    </source>
</evidence>
<dbReference type="RefSeq" id="WP_311787463.1">
    <property type="nucleotide sequence ID" value="NZ_JALDYY010000009.1"/>
</dbReference>
<dbReference type="Proteomes" id="UP001161580">
    <property type="component" value="Unassembled WGS sequence"/>
</dbReference>
<dbReference type="AlphaFoldDB" id="A0AAE3QFX5"/>
<keyword evidence="1" id="KW-0812">Transmembrane</keyword>
<keyword evidence="3" id="KW-1185">Reference proteome</keyword>
<protein>
    <submittedName>
        <fullName evidence="2">Uncharacterized protein</fullName>
    </submittedName>
</protein>
<dbReference type="EMBL" id="JALDYZ010000007">
    <property type="protein sequence ID" value="MDI7923183.1"/>
    <property type="molecule type" value="Genomic_DNA"/>
</dbReference>
<feature type="transmembrane region" description="Helical" evidence="1">
    <location>
        <begin position="35"/>
        <end position="56"/>
    </location>
</feature>
<evidence type="ECO:0000313" key="2">
    <source>
        <dbReference type="EMBL" id="MDI7923183.1"/>
    </source>
</evidence>
<name>A0AAE3QFX5_9HYPH</name>
<reference evidence="2" key="1">
    <citation type="submission" date="2022-03" db="EMBL/GenBank/DDBJ databases">
        <title>Fererhizobium litorale gen. nov., sp. nov., isolated from sandy sediments of the Sea of Japan seashore.</title>
        <authorList>
            <person name="Romanenko L."/>
            <person name="Kurilenko V."/>
            <person name="Otstavnykh N."/>
            <person name="Svetashev V."/>
            <person name="Tekutyeva L."/>
            <person name="Isaeva M."/>
            <person name="Mikhailov V."/>
        </authorList>
    </citation>
    <scope>NUCLEOTIDE SEQUENCE</scope>
    <source>
        <strain evidence="2">KMM 9576</strain>
    </source>
</reference>
<organism evidence="2 3">
    <name type="scientific">Ferirhizobium litorale</name>
    <dbReference type="NCBI Taxonomy" id="2927786"/>
    <lineage>
        <taxon>Bacteria</taxon>
        <taxon>Pseudomonadati</taxon>
        <taxon>Pseudomonadota</taxon>
        <taxon>Alphaproteobacteria</taxon>
        <taxon>Hyphomicrobiales</taxon>
        <taxon>Rhizobiaceae</taxon>
        <taxon>Ferirhizobium</taxon>
    </lineage>
</organism>
<proteinExistence type="predicted"/>
<sequence length="57" mass="6226">MSNMELCEGRTTRYQAKADAAPRVTFPRRKKVQTLVNGALVVAAFLFVTGVVLGVFP</sequence>
<comment type="caution">
    <text evidence="2">The sequence shown here is derived from an EMBL/GenBank/DDBJ whole genome shotgun (WGS) entry which is preliminary data.</text>
</comment>
<keyword evidence="1" id="KW-1133">Transmembrane helix</keyword>
<evidence type="ECO:0000313" key="3">
    <source>
        <dbReference type="Proteomes" id="UP001161580"/>
    </source>
</evidence>
<gene>
    <name evidence="2" type="ORF">MRS75_13945</name>
</gene>
<accession>A0AAE3QFX5</accession>
<keyword evidence="1" id="KW-0472">Membrane</keyword>